<feature type="coiled-coil region" evidence="1">
    <location>
        <begin position="452"/>
        <end position="560"/>
    </location>
</feature>
<dbReference type="Proteomes" id="UP000005408">
    <property type="component" value="Unassembled WGS sequence"/>
</dbReference>
<proteinExistence type="predicted"/>
<dbReference type="Pfam" id="PF14643">
    <property type="entry name" value="DUF4455"/>
    <property type="match status" value="1"/>
</dbReference>
<keyword evidence="1" id="KW-0175">Coiled coil</keyword>
<dbReference type="InterPro" id="IPR028089">
    <property type="entry name" value="DUF4455"/>
</dbReference>
<evidence type="ECO:0000259" key="2">
    <source>
        <dbReference type="Pfam" id="PF14643"/>
    </source>
</evidence>
<name>A0A8W8KWR0_MAGGI</name>
<feature type="domain" description="DUF4455" evidence="2">
    <location>
        <begin position="137"/>
        <end position="603"/>
    </location>
</feature>
<accession>A0A8W8KWR0</accession>
<dbReference type="PANTHER" id="PTHR21444">
    <property type="entry name" value="COILED-COIL DOMAIN-CONTAINING PROTEIN 180"/>
    <property type="match status" value="1"/>
</dbReference>
<dbReference type="AlphaFoldDB" id="A0A8W8KWR0"/>
<keyword evidence="4" id="KW-1185">Reference proteome</keyword>
<reference evidence="3" key="1">
    <citation type="submission" date="2022-08" db="UniProtKB">
        <authorList>
            <consortium name="EnsemblMetazoa"/>
        </authorList>
    </citation>
    <scope>IDENTIFICATION</scope>
    <source>
        <strain evidence="3">05x7-T-G4-1.051#20</strain>
    </source>
</reference>
<evidence type="ECO:0000313" key="4">
    <source>
        <dbReference type="Proteomes" id="UP000005408"/>
    </source>
</evidence>
<protein>
    <recommendedName>
        <fullName evidence="2">DUF4455 domain-containing protein</fullName>
    </recommendedName>
</protein>
<dbReference type="EnsemblMetazoa" id="G25353.1">
    <property type="protein sequence ID" value="G25353.1:cds"/>
    <property type="gene ID" value="G25353"/>
</dbReference>
<dbReference type="PANTHER" id="PTHR21444:SF14">
    <property type="entry name" value="COILED-COIL DOMAIN-CONTAINING PROTEIN 180"/>
    <property type="match status" value="1"/>
</dbReference>
<evidence type="ECO:0000313" key="3">
    <source>
        <dbReference type="EnsemblMetazoa" id="G25353.1:cds"/>
    </source>
</evidence>
<evidence type="ECO:0000256" key="1">
    <source>
        <dbReference type="SAM" id="Coils"/>
    </source>
</evidence>
<sequence>MAETASMRVVPSGKIYRQMFDAQVQLQRSLTKMKSRETNTAPLDHSPERQSTAIPVVKLTKEEVAHGLLTERQRTWADGFPNDPYVENPVLHKQYSEFVRSTMKETDSSKAGKEVQGLPDVVVPAKEGSNIIERIAASRQKRHESTVEDLHQELSLINSDLEPVITEYSETLLRKLDDDDKEINHLLARIEKDEDLLTYNLEELYKLWDQVQHHSAERQAWINELDQQLSKVEDDRMDMMRNIFKSYAKTLEKIAHLMPPDLNRFLDQESQLVNQTMLSNRRAYSDLFVRLMSADIEREKSQYTIWKRRVEDWRQLNTKLAIEHFSNFMQEEKIINPPGVTKVYNFMIAEQDVINKRRLDVVQQLCDLKPPASTKTAVYQWDKTIQNLTKEIDSVNQLHLTKLHAEYEKVCQDCLEKIEFIKKSLIDDGVCAPPRAQQVVDQHMLPLVGERQRVFENNLETMEKDLENHMKEMTERLKMLFKFAQGAAHVWDVHEIGLAKQERALQEKLEQCRQVHDNQNQDKEAHLDIIMDRMRQDATEKQLKDSLDKALDMLNKIKNAYEVFHTDQMDIVKNYPTMVKAEMKNYDEGVCKFFEVGRNQPKKSKSKILAPKKSKSGDESEITTTPLDFLRRNLCGRTQFLFS</sequence>
<organism evidence="3 4">
    <name type="scientific">Magallana gigas</name>
    <name type="common">Pacific oyster</name>
    <name type="synonym">Crassostrea gigas</name>
    <dbReference type="NCBI Taxonomy" id="29159"/>
    <lineage>
        <taxon>Eukaryota</taxon>
        <taxon>Metazoa</taxon>
        <taxon>Spiralia</taxon>
        <taxon>Lophotrochozoa</taxon>
        <taxon>Mollusca</taxon>
        <taxon>Bivalvia</taxon>
        <taxon>Autobranchia</taxon>
        <taxon>Pteriomorphia</taxon>
        <taxon>Ostreida</taxon>
        <taxon>Ostreoidea</taxon>
        <taxon>Ostreidae</taxon>
        <taxon>Magallana</taxon>
    </lineage>
</organism>